<dbReference type="RefSeq" id="WP_097279805.1">
    <property type="nucleotide sequence ID" value="NZ_OCNJ01000006.1"/>
</dbReference>
<sequence length="548" mass="58662">MATEHRVAIVIDGSAAKKGAAEVTRSFEDIQRKARELDTGLKATKRTGDDAFRSLVSGASALKGAFLGLGAGMMARDLLRVADAYTGIENRLKLVTASTAELETAQRSLFAVAQETYATYGATADLYTRLARSTDSLGISQQRLVAVTESVNQAIAISGASAQSAEAALFQLGQGLGAGALRGEELNSVLEQTPRLAQAIADGLGVTVGQLRNLGSEGQLTAERVIAALESQADALDREFGSATRRASDALTQLRNEWERTIATAFEAEDGTRRVVDAIDDMRSVIADPTFQRNVEFTFGLIGTAAGQAAREINELVGLIRSVADMDLGAAGKAIVDGSIIGLGKRTLEGFGVDLSAGGPVGGVMPQLSELQKAELAAVKAGQAVTQTAAALDVATISTARATKESERWADELRKAAETERDRLNDLFGVADDMRTSFEAQNEALRLEIAGRKDLAEQLLFEADLRDRLGDVYAETAPEIRKLYEENRRLSDSLRDQKDAAAEAIREHERFNDEIRRVSETIGRDSDEFPEAVKANPKIKTMINEAVA</sequence>
<evidence type="ECO:0000259" key="2">
    <source>
        <dbReference type="Pfam" id="PF20155"/>
    </source>
</evidence>
<keyword evidence="1" id="KW-0175">Coiled coil</keyword>
<gene>
    <name evidence="3" type="ORF">SAMN05421508_10619</name>
</gene>
<dbReference type="InterPro" id="IPR013491">
    <property type="entry name" value="Tape_meas_N"/>
</dbReference>
<name>A0A286GMC3_9PROT</name>
<evidence type="ECO:0000313" key="3">
    <source>
        <dbReference type="EMBL" id="SOD96642.1"/>
    </source>
</evidence>
<protein>
    <submittedName>
        <fullName evidence="3">Tape measure domain-containing protein</fullName>
    </submittedName>
</protein>
<dbReference type="OrthoDB" id="7295660at2"/>
<evidence type="ECO:0000313" key="4">
    <source>
        <dbReference type="Proteomes" id="UP000219621"/>
    </source>
</evidence>
<dbReference type="Pfam" id="PF20155">
    <property type="entry name" value="TMP_3"/>
    <property type="match status" value="1"/>
</dbReference>
<reference evidence="4" key="1">
    <citation type="submission" date="2017-09" db="EMBL/GenBank/DDBJ databases">
        <authorList>
            <person name="Varghese N."/>
            <person name="Submissions S."/>
        </authorList>
    </citation>
    <scope>NUCLEOTIDE SEQUENCE [LARGE SCALE GENOMIC DNA]</scope>
    <source>
        <strain evidence="4">USBA 140</strain>
    </source>
</reference>
<proteinExistence type="predicted"/>
<organism evidence="3 4">
    <name type="scientific">Caenispirillum bisanense</name>
    <dbReference type="NCBI Taxonomy" id="414052"/>
    <lineage>
        <taxon>Bacteria</taxon>
        <taxon>Pseudomonadati</taxon>
        <taxon>Pseudomonadota</taxon>
        <taxon>Alphaproteobacteria</taxon>
        <taxon>Rhodospirillales</taxon>
        <taxon>Novispirillaceae</taxon>
        <taxon>Caenispirillum</taxon>
    </lineage>
</organism>
<keyword evidence="4" id="KW-1185">Reference proteome</keyword>
<evidence type="ECO:0000256" key="1">
    <source>
        <dbReference type="SAM" id="Coils"/>
    </source>
</evidence>
<dbReference type="NCBIfam" id="TIGR02675">
    <property type="entry name" value="tape_meas_nterm"/>
    <property type="match status" value="1"/>
</dbReference>
<dbReference type="EMBL" id="OCNJ01000006">
    <property type="protein sequence ID" value="SOD96642.1"/>
    <property type="molecule type" value="Genomic_DNA"/>
</dbReference>
<accession>A0A286GMC3</accession>
<feature type="coiled-coil region" evidence="1">
    <location>
        <begin position="480"/>
        <end position="521"/>
    </location>
</feature>
<feature type="coiled-coil region" evidence="1">
    <location>
        <begin position="219"/>
        <end position="246"/>
    </location>
</feature>
<dbReference type="Proteomes" id="UP000219621">
    <property type="component" value="Unassembled WGS sequence"/>
</dbReference>
<feature type="domain" description="Tape measure protein N-terminal" evidence="2">
    <location>
        <begin position="77"/>
        <end position="263"/>
    </location>
</feature>
<dbReference type="AlphaFoldDB" id="A0A286GMC3"/>